<dbReference type="SMART" id="SM00408">
    <property type="entry name" value="IGc2"/>
    <property type="match status" value="1"/>
</dbReference>
<feature type="chain" id="PRO_5021486314" evidence="6">
    <location>
        <begin position="26"/>
        <end position="318"/>
    </location>
</feature>
<dbReference type="Gene3D" id="2.60.40.10">
    <property type="entry name" value="Immunoglobulins"/>
    <property type="match status" value="1"/>
</dbReference>
<reference evidence="11" key="1">
    <citation type="submission" date="2018-12" db="EMBL/GenBank/DDBJ databases">
        <authorList>
            <person name="Yazar S."/>
        </authorList>
    </citation>
    <scope>NUCLEOTIDE SEQUENCE [LARGE SCALE GENOMIC DNA]</scope>
</reference>
<reference evidence="10" key="3">
    <citation type="submission" date="2025-09" db="UniProtKB">
        <authorList>
            <consortium name="Ensembl"/>
        </authorList>
    </citation>
    <scope>IDENTIFICATION</scope>
</reference>
<feature type="domain" description="Ig-like" evidence="7">
    <location>
        <begin position="191"/>
        <end position="301"/>
    </location>
</feature>
<dbReference type="InterPro" id="IPR013783">
    <property type="entry name" value="Ig-like_fold"/>
</dbReference>
<dbReference type="SUPFAM" id="SSF48726">
    <property type="entry name" value="Immunoglobulin"/>
    <property type="match status" value="1"/>
</dbReference>
<accession>A0A4X2L2U6</accession>
<dbReference type="CDD" id="cd00104">
    <property type="entry name" value="KAZAL_FS"/>
    <property type="match status" value="1"/>
</dbReference>
<name>A0A4X2L2U6_VOMUR</name>
<keyword evidence="3 6" id="KW-0732">Signal</keyword>
<dbReference type="SUPFAM" id="SSF100895">
    <property type="entry name" value="Kazal-type serine protease inhibitors"/>
    <property type="match status" value="1"/>
</dbReference>
<gene>
    <name evidence="10" type="primary">IGFBPL1</name>
</gene>
<dbReference type="SMART" id="SM00280">
    <property type="entry name" value="KAZAL"/>
    <property type="match status" value="1"/>
</dbReference>
<dbReference type="GO" id="GO:0005520">
    <property type="term" value="F:insulin-like growth factor binding"/>
    <property type="evidence" value="ECO:0007669"/>
    <property type="project" value="InterPro"/>
</dbReference>
<evidence type="ECO:0000256" key="5">
    <source>
        <dbReference type="ARBA" id="ARBA00023319"/>
    </source>
</evidence>
<dbReference type="InterPro" id="IPR000867">
    <property type="entry name" value="IGFBP-like"/>
</dbReference>
<dbReference type="SUPFAM" id="SSF57184">
    <property type="entry name" value="Growth factor receptor domain"/>
    <property type="match status" value="1"/>
</dbReference>
<dbReference type="Gene3D" id="3.30.60.30">
    <property type="match status" value="1"/>
</dbReference>
<sequence>MPRFTFPPLLLLSLLLCSWSHRLIGAKDSGNTNECGQCIPENCEPVRCKAPELSVRDDCGCCEQCLGAEGELCGGRSGASRRHQARCGPGLVCVSQSREVLGAAASQESLPEELEGTGLCVCKEDGAVCGSDGRSYQSVCALHLHSWISVRAGRERVHKAHDGECKLGESYIGPSWGILGKKGWRKELGTPVIVLPPKKIHNVTGAQVYLSCEVKAVPTPVISWRKVCQRTLTKTSGVKLLEELPGDRVNMAVQVRGGPSKHESTGWVLINPLTKEDEGVYQCHATNMVGETQSYGTIKVTDLNKYKKTNFIASDGDI</sequence>
<proteinExistence type="predicted"/>
<dbReference type="FunFam" id="2.60.40.10:FF:000032">
    <property type="entry name" value="palladin isoform X1"/>
    <property type="match status" value="1"/>
</dbReference>
<dbReference type="GO" id="GO:0005615">
    <property type="term" value="C:extracellular space"/>
    <property type="evidence" value="ECO:0007669"/>
    <property type="project" value="Ensembl"/>
</dbReference>
<dbReference type="GO" id="GO:0071228">
    <property type="term" value="P:cellular response to tumor cell"/>
    <property type="evidence" value="ECO:0007669"/>
    <property type="project" value="Ensembl"/>
</dbReference>
<dbReference type="InterPro" id="IPR011390">
    <property type="entry name" value="IGFBP_rP_mac25"/>
</dbReference>
<dbReference type="SMART" id="SM00409">
    <property type="entry name" value="IG"/>
    <property type="match status" value="1"/>
</dbReference>
<dbReference type="Pfam" id="PF07648">
    <property type="entry name" value="Kazal_2"/>
    <property type="match status" value="1"/>
</dbReference>
<organism evidence="10 11">
    <name type="scientific">Vombatus ursinus</name>
    <name type="common">Common wombat</name>
    <dbReference type="NCBI Taxonomy" id="29139"/>
    <lineage>
        <taxon>Eukaryota</taxon>
        <taxon>Metazoa</taxon>
        <taxon>Chordata</taxon>
        <taxon>Craniata</taxon>
        <taxon>Vertebrata</taxon>
        <taxon>Euteleostomi</taxon>
        <taxon>Mammalia</taxon>
        <taxon>Metatheria</taxon>
        <taxon>Diprotodontia</taxon>
        <taxon>Vombatidae</taxon>
        <taxon>Vombatus</taxon>
    </lineage>
</organism>
<dbReference type="Pfam" id="PF13927">
    <property type="entry name" value="Ig_3"/>
    <property type="match status" value="1"/>
</dbReference>
<evidence type="ECO:0000256" key="4">
    <source>
        <dbReference type="ARBA" id="ARBA00023157"/>
    </source>
</evidence>
<evidence type="ECO:0000313" key="10">
    <source>
        <dbReference type="Ensembl" id="ENSVURP00010015517.1"/>
    </source>
</evidence>
<dbReference type="InterPro" id="IPR003598">
    <property type="entry name" value="Ig_sub2"/>
</dbReference>
<dbReference type="GO" id="GO:0009966">
    <property type="term" value="P:regulation of signal transduction"/>
    <property type="evidence" value="ECO:0007669"/>
    <property type="project" value="TreeGrafter"/>
</dbReference>
<dbReference type="PROSITE" id="PS50835">
    <property type="entry name" value="IG_LIKE"/>
    <property type="match status" value="1"/>
</dbReference>
<keyword evidence="11" id="KW-1185">Reference proteome</keyword>
<dbReference type="InterPro" id="IPR007110">
    <property type="entry name" value="Ig-like_dom"/>
</dbReference>
<evidence type="ECO:0000259" key="8">
    <source>
        <dbReference type="PROSITE" id="PS51323"/>
    </source>
</evidence>
<dbReference type="InterPro" id="IPR036179">
    <property type="entry name" value="Ig-like_dom_sf"/>
</dbReference>
<keyword evidence="2" id="KW-0964">Secreted</keyword>
<keyword evidence="5" id="KW-0393">Immunoglobulin domain</keyword>
<evidence type="ECO:0000259" key="7">
    <source>
        <dbReference type="PROSITE" id="PS50835"/>
    </source>
</evidence>
<dbReference type="PROSITE" id="PS51465">
    <property type="entry name" value="KAZAL_2"/>
    <property type="match status" value="1"/>
</dbReference>
<reference evidence="10" key="2">
    <citation type="submission" date="2025-08" db="UniProtKB">
        <authorList>
            <consortium name="Ensembl"/>
        </authorList>
    </citation>
    <scope>IDENTIFICATION</scope>
</reference>
<feature type="domain" description="IGFBP N-terminal" evidence="8">
    <location>
        <begin position="31"/>
        <end position="123"/>
    </location>
</feature>
<feature type="domain" description="Kazal-like" evidence="9">
    <location>
        <begin position="128"/>
        <end position="167"/>
    </location>
</feature>
<dbReference type="PANTHER" id="PTHR14186">
    <property type="entry name" value="INSULIN-LIKE GROWTH FACTOR BINDING PROTEIN-RELATED"/>
    <property type="match status" value="1"/>
</dbReference>
<dbReference type="Ensembl" id="ENSVURT00010017638.1">
    <property type="protein sequence ID" value="ENSVURP00010015517.1"/>
    <property type="gene ID" value="ENSVURG00010011770.1"/>
</dbReference>
<evidence type="ECO:0000256" key="3">
    <source>
        <dbReference type="ARBA" id="ARBA00022729"/>
    </source>
</evidence>
<feature type="signal peptide" evidence="6">
    <location>
        <begin position="1"/>
        <end position="25"/>
    </location>
</feature>
<evidence type="ECO:0000256" key="2">
    <source>
        <dbReference type="ARBA" id="ARBA00022525"/>
    </source>
</evidence>
<dbReference type="OMA" id="PGMVCVS"/>
<dbReference type="InterPro" id="IPR009030">
    <property type="entry name" value="Growth_fac_rcpt_cys_sf"/>
</dbReference>
<evidence type="ECO:0000256" key="6">
    <source>
        <dbReference type="SAM" id="SignalP"/>
    </source>
</evidence>
<comment type="subcellular location">
    <subcellularLocation>
        <location evidence="1">Secreted</location>
    </subcellularLocation>
</comment>
<protein>
    <submittedName>
        <fullName evidence="10">Insulin like growth factor binding protein like 1</fullName>
    </submittedName>
</protein>
<dbReference type="PANTHER" id="PTHR14186:SF16">
    <property type="entry name" value="INSULIN-LIKE GROWTH FACTOR-BINDING PROTEIN-LIKE 1"/>
    <property type="match status" value="1"/>
</dbReference>
<evidence type="ECO:0000256" key="1">
    <source>
        <dbReference type="ARBA" id="ARBA00004613"/>
    </source>
</evidence>
<dbReference type="GeneTree" id="ENSGT00530000063555"/>
<evidence type="ECO:0000313" key="11">
    <source>
        <dbReference type="Proteomes" id="UP000314987"/>
    </source>
</evidence>
<dbReference type="GO" id="GO:0001558">
    <property type="term" value="P:regulation of cell growth"/>
    <property type="evidence" value="ECO:0007669"/>
    <property type="project" value="InterPro"/>
</dbReference>
<dbReference type="Proteomes" id="UP000314987">
    <property type="component" value="Unassembled WGS sequence"/>
</dbReference>
<dbReference type="InterPro" id="IPR003599">
    <property type="entry name" value="Ig_sub"/>
</dbReference>
<dbReference type="InterPro" id="IPR002350">
    <property type="entry name" value="Kazal_dom"/>
</dbReference>
<dbReference type="Gene3D" id="4.10.40.20">
    <property type="match status" value="1"/>
</dbReference>
<evidence type="ECO:0000259" key="9">
    <source>
        <dbReference type="PROSITE" id="PS51465"/>
    </source>
</evidence>
<dbReference type="SMART" id="SM00121">
    <property type="entry name" value="IB"/>
    <property type="match status" value="1"/>
</dbReference>
<dbReference type="Pfam" id="PF00219">
    <property type="entry name" value="IGFBP"/>
    <property type="match status" value="1"/>
</dbReference>
<keyword evidence="4" id="KW-1015">Disulfide bond</keyword>
<dbReference type="PROSITE" id="PS51323">
    <property type="entry name" value="IGFBP_N_2"/>
    <property type="match status" value="1"/>
</dbReference>
<dbReference type="AlphaFoldDB" id="A0A4X2L2U6"/>
<dbReference type="InterPro" id="IPR036058">
    <property type="entry name" value="Kazal_dom_sf"/>
</dbReference>